<evidence type="ECO:0000256" key="4">
    <source>
        <dbReference type="ARBA" id="ARBA00022679"/>
    </source>
</evidence>
<dbReference type="InterPro" id="IPR022641">
    <property type="entry name" value="CheR_N"/>
</dbReference>
<dbReference type="InterPro" id="IPR022642">
    <property type="entry name" value="CheR_C"/>
</dbReference>
<dbReference type="InterPro" id="IPR036804">
    <property type="entry name" value="CheR_N_sf"/>
</dbReference>
<dbReference type="PATRIC" id="fig|946483.4.peg.2153"/>
<evidence type="ECO:0000313" key="8">
    <source>
        <dbReference type="Proteomes" id="UP000017184"/>
    </source>
</evidence>
<feature type="domain" description="CheR-type methyltransferase" evidence="6">
    <location>
        <begin position="14"/>
        <end position="279"/>
    </location>
</feature>
<dbReference type="STRING" id="946483.Cenrod_2138"/>
<keyword evidence="3 7" id="KW-0489">Methyltransferase</keyword>
<dbReference type="Gene3D" id="3.40.50.150">
    <property type="entry name" value="Vaccinia Virus protein VP39"/>
    <property type="match status" value="1"/>
</dbReference>
<evidence type="ECO:0000313" key="7">
    <source>
        <dbReference type="EMBL" id="AGX88208.1"/>
    </source>
</evidence>
<evidence type="ECO:0000259" key="6">
    <source>
        <dbReference type="PROSITE" id="PS50123"/>
    </source>
</evidence>
<dbReference type="EMBL" id="CP004885">
    <property type="protein sequence ID" value="AGX88208.1"/>
    <property type="molecule type" value="Genomic_DNA"/>
</dbReference>
<keyword evidence="5" id="KW-0949">S-adenosyl-L-methionine</keyword>
<dbReference type="SUPFAM" id="SSF47757">
    <property type="entry name" value="Chemotaxis receptor methyltransferase CheR, N-terminal domain"/>
    <property type="match status" value="1"/>
</dbReference>
<evidence type="ECO:0000256" key="2">
    <source>
        <dbReference type="ARBA" id="ARBA00012534"/>
    </source>
</evidence>
<protein>
    <recommendedName>
        <fullName evidence="2">protein-glutamate O-methyltransferase</fullName>
        <ecNumber evidence="2">2.1.1.80</ecNumber>
    </recommendedName>
</protein>
<evidence type="ECO:0000256" key="1">
    <source>
        <dbReference type="ARBA" id="ARBA00001541"/>
    </source>
</evidence>
<dbReference type="GO" id="GO:0032259">
    <property type="term" value="P:methylation"/>
    <property type="evidence" value="ECO:0007669"/>
    <property type="project" value="UniProtKB-KW"/>
</dbReference>
<dbReference type="eggNOG" id="COG1352">
    <property type="taxonomic scope" value="Bacteria"/>
</dbReference>
<reference evidence="7 8" key="1">
    <citation type="journal article" date="2013" name="Genome Biol.">
        <title>Genomic analysis reveals key aspects of prokaryotic symbiosis in the phototrophic consortium "Chlorochromatium aggregatum".</title>
        <authorList>
            <person name="Liu Z."/>
            <person name="Muller J."/>
            <person name="Li T."/>
            <person name="Alvey R.M."/>
            <person name="Vogl K."/>
            <person name="Frigaard N.U."/>
            <person name="Rockwell N.C."/>
            <person name="Boyd E.S."/>
            <person name="Tomsho L.P."/>
            <person name="Schuster S.C."/>
            <person name="Henke P."/>
            <person name="Rohde M."/>
            <person name="Overmann J."/>
            <person name="Bryant D.A."/>
        </authorList>
    </citation>
    <scope>NUCLEOTIDE SEQUENCE [LARGE SCALE GENOMIC DNA]</scope>
    <source>
        <strain evidence="7">CR</strain>
    </source>
</reference>
<proteinExistence type="predicted"/>
<gene>
    <name evidence="7" type="primary">cheR-6</name>
    <name evidence="7" type="ORF">Cenrod_2138</name>
</gene>
<dbReference type="SUPFAM" id="SSF53335">
    <property type="entry name" value="S-adenosyl-L-methionine-dependent methyltransferases"/>
    <property type="match status" value="1"/>
</dbReference>
<dbReference type="SUPFAM" id="SSF48452">
    <property type="entry name" value="TPR-like"/>
    <property type="match status" value="1"/>
</dbReference>
<dbReference type="Proteomes" id="UP000017184">
    <property type="component" value="Chromosome"/>
</dbReference>
<dbReference type="InterPro" id="IPR000780">
    <property type="entry name" value="CheR_MeTrfase"/>
</dbReference>
<dbReference type="InterPro" id="IPR050903">
    <property type="entry name" value="Bact_Chemotaxis_MeTrfase"/>
</dbReference>
<dbReference type="InterPro" id="IPR011990">
    <property type="entry name" value="TPR-like_helical_dom_sf"/>
</dbReference>
<dbReference type="PANTHER" id="PTHR24422:SF19">
    <property type="entry name" value="CHEMOTAXIS PROTEIN METHYLTRANSFERASE"/>
    <property type="match status" value="1"/>
</dbReference>
<comment type="catalytic activity">
    <reaction evidence="1">
        <text>L-glutamyl-[protein] + S-adenosyl-L-methionine = [protein]-L-glutamate 5-O-methyl ester + S-adenosyl-L-homocysteine</text>
        <dbReference type="Rhea" id="RHEA:24452"/>
        <dbReference type="Rhea" id="RHEA-COMP:10208"/>
        <dbReference type="Rhea" id="RHEA-COMP:10311"/>
        <dbReference type="ChEBI" id="CHEBI:29973"/>
        <dbReference type="ChEBI" id="CHEBI:57856"/>
        <dbReference type="ChEBI" id="CHEBI:59789"/>
        <dbReference type="ChEBI" id="CHEBI:82795"/>
        <dbReference type="EC" id="2.1.1.80"/>
    </reaction>
</comment>
<evidence type="ECO:0000256" key="5">
    <source>
        <dbReference type="ARBA" id="ARBA00022691"/>
    </source>
</evidence>
<dbReference type="GO" id="GO:0008983">
    <property type="term" value="F:protein-glutamate O-methyltransferase activity"/>
    <property type="evidence" value="ECO:0007669"/>
    <property type="project" value="UniProtKB-EC"/>
</dbReference>
<sequence length="497" mass="55062">MSRASSDCRDRAIDLRSFKELLLQSIGHTFDNEREHALGSAICRRIDALGLPHHEGYYARLQRDPAELRRLCELLTVNETYFFREHAHLELVIDLLAHMVSRRHKTRLRILSAGCSTGEEPYSVAMLLRERFGIDSTVLFDVVGVDVDSGAIATAQHGVYGEVSFRGSHEAFLHRYFRPSGERQYRIDESLRKQVRFEVVNLLDALYPESIASPDVILYRNVSIYFPTPLQQQIFRQLADALCDGGYLVVGAAETMHHDAGVLSLIQHGSLFVYGKGSHAWPTSRRPTTMAHRVAHPPLPIPVVDTPLSVPAAPAVVVDAGKDSCRDLGKDPCIDLYARAEELAAQRRTDAALDVLGSLLGENPSHAPAQVLRAGLLVDAARFDEACAACLHALDAQLVDARIYLMLGLALRHQDAEAALDRFRQALYLDSGCWPAQFFAAEIHHTQGDRQRARSAYTTVLRVLETGSPSPAQALVVPAFSTAHFATICRHKLSLLL</sequence>
<dbReference type="Gene3D" id="1.25.40.10">
    <property type="entry name" value="Tetratricopeptide repeat domain"/>
    <property type="match status" value="1"/>
</dbReference>
<dbReference type="Gene3D" id="1.10.155.10">
    <property type="entry name" value="Chemotaxis receptor methyltransferase CheR, N-terminal domain"/>
    <property type="match status" value="1"/>
</dbReference>
<dbReference type="PRINTS" id="PR00996">
    <property type="entry name" value="CHERMTFRASE"/>
</dbReference>
<accession>U5ND87</accession>
<dbReference type="eggNOG" id="COG4783">
    <property type="taxonomic scope" value="Bacteria"/>
</dbReference>
<dbReference type="PROSITE" id="PS50123">
    <property type="entry name" value="CHER"/>
    <property type="match status" value="1"/>
</dbReference>
<keyword evidence="8" id="KW-1185">Reference proteome</keyword>
<dbReference type="Pfam" id="PF03705">
    <property type="entry name" value="CheR_N"/>
    <property type="match status" value="1"/>
</dbReference>
<keyword evidence="4 7" id="KW-0808">Transferase</keyword>
<dbReference type="HOGENOM" id="CLU_025854_4_1_4"/>
<dbReference type="AlphaFoldDB" id="U5ND87"/>
<dbReference type="PANTHER" id="PTHR24422">
    <property type="entry name" value="CHEMOTAXIS PROTEIN METHYLTRANSFERASE"/>
    <property type="match status" value="1"/>
</dbReference>
<dbReference type="Pfam" id="PF01739">
    <property type="entry name" value="CheR"/>
    <property type="match status" value="1"/>
</dbReference>
<dbReference type="InterPro" id="IPR029063">
    <property type="entry name" value="SAM-dependent_MTases_sf"/>
</dbReference>
<dbReference type="EC" id="2.1.1.80" evidence="2"/>
<dbReference type="CDD" id="cd02440">
    <property type="entry name" value="AdoMet_MTases"/>
    <property type="match status" value="1"/>
</dbReference>
<evidence type="ECO:0000256" key="3">
    <source>
        <dbReference type="ARBA" id="ARBA00022603"/>
    </source>
</evidence>
<name>U5ND87_9BURK</name>
<dbReference type="SMART" id="SM00138">
    <property type="entry name" value="MeTrc"/>
    <property type="match status" value="1"/>
</dbReference>
<organism evidence="7 8">
    <name type="scientific">Candidatus Symbiobacter mobilis CR</name>
    <dbReference type="NCBI Taxonomy" id="946483"/>
    <lineage>
        <taxon>Bacteria</taxon>
        <taxon>Pseudomonadati</taxon>
        <taxon>Pseudomonadota</taxon>
        <taxon>Betaproteobacteria</taxon>
        <taxon>Burkholderiales</taxon>
        <taxon>Comamonadaceae</taxon>
    </lineage>
</organism>
<dbReference type="KEGG" id="cbx:Cenrod_2138"/>
<dbReference type="RefSeq" id="WP_022775366.1">
    <property type="nucleotide sequence ID" value="NC_022576.1"/>
</dbReference>